<evidence type="ECO:0000256" key="1">
    <source>
        <dbReference type="ARBA" id="ARBA00023002"/>
    </source>
</evidence>
<dbReference type="Proteomes" id="UP000198748">
    <property type="component" value="Unassembled WGS sequence"/>
</dbReference>
<sequence>MKIGILNTGNIGARLARAWAAAGHELMIAQDGDFWKLEPLLEELGDKARYGSIREAAEFGDVLLFSVYWPRLDAVVNAAGNALDGKVIIETMNPRGVNAQFEHYHDLDFMRDNSTAEVLQARLPNARVVKAFNILPAPVLEAAAWSGSPLQPNILYASDDQAAAQLTRGLIVDAGFKPVNAGLLKAARSIEQLGVLMHHVANHEYAGDADLVRLGVSVIEANPGPIFREGLV</sequence>
<dbReference type="OrthoDB" id="663900at2"/>
<dbReference type="PANTHER" id="PTHR14239:SF10">
    <property type="entry name" value="REDUCTASE"/>
    <property type="match status" value="1"/>
</dbReference>
<dbReference type="InterPro" id="IPR036291">
    <property type="entry name" value="NAD(P)-bd_dom_sf"/>
</dbReference>
<evidence type="ECO:0000313" key="3">
    <source>
        <dbReference type="EMBL" id="SDF59901.1"/>
    </source>
</evidence>
<dbReference type="RefSeq" id="WP_090153588.1">
    <property type="nucleotide sequence ID" value="NZ_FNAN01000011.1"/>
</dbReference>
<dbReference type="PANTHER" id="PTHR14239">
    <property type="entry name" value="DUDULIN-RELATED"/>
    <property type="match status" value="1"/>
</dbReference>
<proteinExistence type="predicted"/>
<dbReference type="GO" id="GO:0016491">
    <property type="term" value="F:oxidoreductase activity"/>
    <property type="evidence" value="ECO:0007669"/>
    <property type="project" value="UniProtKB-KW"/>
</dbReference>
<dbReference type="Gene3D" id="3.40.50.720">
    <property type="entry name" value="NAD(P)-binding Rossmann-like Domain"/>
    <property type="match status" value="1"/>
</dbReference>
<name>A0A1G7MDW3_9BACT</name>
<keyword evidence="1" id="KW-0560">Oxidoreductase</keyword>
<evidence type="ECO:0000313" key="4">
    <source>
        <dbReference type="Proteomes" id="UP000198748"/>
    </source>
</evidence>
<dbReference type="InterPro" id="IPR028939">
    <property type="entry name" value="P5C_Rdtase_cat_N"/>
</dbReference>
<dbReference type="STRING" id="659014.SAMN04487996_111234"/>
<dbReference type="EMBL" id="FNAN01000011">
    <property type="protein sequence ID" value="SDF59901.1"/>
    <property type="molecule type" value="Genomic_DNA"/>
</dbReference>
<dbReference type="AlphaFoldDB" id="A0A1G7MDW3"/>
<accession>A0A1G7MDW3</accession>
<keyword evidence="4" id="KW-1185">Reference proteome</keyword>
<evidence type="ECO:0000259" key="2">
    <source>
        <dbReference type="Pfam" id="PF03807"/>
    </source>
</evidence>
<dbReference type="Pfam" id="PF03807">
    <property type="entry name" value="F420_oxidored"/>
    <property type="match status" value="1"/>
</dbReference>
<organism evidence="3 4">
    <name type="scientific">Dyadobacter soli</name>
    <dbReference type="NCBI Taxonomy" id="659014"/>
    <lineage>
        <taxon>Bacteria</taxon>
        <taxon>Pseudomonadati</taxon>
        <taxon>Bacteroidota</taxon>
        <taxon>Cytophagia</taxon>
        <taxon>Cytophagales</taxon>
        <taxon>Spirosomataceae</taxon>
        <taxon>Dyadobacter</taxon>
    </lineage>
</organism>
<reference evidence="4" key="1">
    <citation type="submission" date="2016-10" db="EMBL/GenBank/DDBJ databases">
        <authorList>
            <person name="Varghese N."/>
            <person name="Submissions S."/>
        </authorList>
    </citation>
    <scope>NUCLEOTIDE SEQUENCE [LARGE SCALE GENOMIC DNA]</scope>
    <source>
        <strain evidence="4">DSM 25329</strain>
    </source>
</reference>
<dbReference type="SUPFAM" id="SSF51735">
    <property type="entry name" value="NAD(P)-binding Rossmann-fold domains"/>
    <property type="match status" value="1"/>
</dbReference>
<feature type="domain" description="Pyrroline-5-carboxylate reductase catalytic N-terminal" evidence="2">
    <location>
        <begin position="2"/>
        <end position="94"/>
    </location>
</feature>
<protein>
    <recommendedName>
        <fullName evidence="2">Pyrroline-5-carboxylate reductase catalytic N-terminal domain-containing protein</fullName>
    </recommendedName>
</protein>
<gene>
    <name evidence="3" type="ORF">SAMN04487996_111234</name>
</gene>
<dbReference type="InterPro" id="IPR051267">
    <property type="entry name" value="STEAP_metalloreductase"/>
</dbReference>